<dbReference type="OrthoDB" id="2019572at2759"/>
<dbReference type="PANTHER" id="PTHR32208:SF21">
    <property type="entry name" value="LOW QUALITY PROTEIN: ALDEHYDE OXIDASE GLOX-LIKE"/>
    <property type="match status" value="1"/>
</dbReference>
<sequence>PDNDYQVEILICGGSEELKGTSKASDDCGCINLSDPDPQWEMDTFVHRRLMPDGVLLPDGTILFINGCQTGFAGYNNRNRDPTFDPIIYDPSKPHGERWLTGLANTNIARMYHSVASAIPDGRVWVAGSNTNDPPNITAEYPTEFRVEYFSPPYLFQGPRPHVNHVPSTLEYGQTYTISLNLDTIATGDLRVALMNHGFVTHSQHMSQRQVILKHRFDDVDQLEIEVPPKGEIFPPGPGWLYVIHTGVSSVGVHVMVGQESLEI</sequence>
<keyword evidence="5" id="KW-1185">Reference proteome</keyword>
<evidence type="ECO:0000259" key="2">
    <source>
        <dbReference type="Pfam" id="PF07250"/>
    </source>
</evidence>
<name>A0A261XZB6_9FUNG</name>
<feature type="domain" description="Glyoxal oxidase N-terminal" evidence="2">
    <location>
        <begin position="3"/>
        <end position="154"/>
    </location>
</feature>
<dbReference type="InterPro" id="IPR009880">
    <property type="entry name" value="Glyoxal_oxidase_N"/>
</dbReference>
<dbReference type="InterPro" id="IPR015202">
    <property type="entry name" value="GO-like_E_set"/>
</dbReference>
<organism evidence="4 5">
    <name type="scientific">Bifiguratus adelaidae</name>
    <dbReference type="NCBI Taxonomy" id="1938954"/>
    <lineage>
        <taxon>Eukaryota</taxon>
        <taxon>Fungi</taxon>
        <taxon>Fungi incertae sedis</taxon>
        <taxon>Mucoromycota</taxon>
        <taxon>Mucoromycotina</taxon>
        <taxon>Endogonomycetes</taxon>
        <taxon>Endogonales</taxon>
        <taxon>Endogonales incertae sedis</taxon>
        <taxon>Bifiguratus</taxon>
    </lineage>
</organism>
<dbReference type="PANTHER" id="PTHR32208">
    <property type="entry name" value="SECRETED PROTEIN-RELATED"/>
    <property type="match status" value="1"/>
</dbReference>
<dbReference type="SUPFAM" id="SSF81296">
    <property type="entry name" value="E set domains"/>
    <property type="match status" value="1"/>
</dbReference>
<proteinExistence type="predicted"/>
<evidence type="ECO:0000256" key="1">
    <source>
        <dbReference type="ARBA" id="ARBA00022729"/>
    </source>
</evidence>
<keyword evidence="1" id="KW-0732">Signal</keyword>
<dbReference type="InterPro" id="IPR011043">
    <property type="entry name" value="Gal_Oxase/kelch_b-propeller"/>
</dbReference>
<dbReference type="Pfam" id="PF09118">
    <property type="entry name" value="GO-like_E_set"/>
    <property type="match status" value="1"/>
</dbReference>
<accession>A0A261XZB6</accession>
<protein>
    <submittedName>
        <fullName evidence="4">Uncharacterized protein</fullName>
    </submittedName>
</protein>
<gene>
    <name evidence="4" type="ORF">BZG36_03552</name>
</gene>
<dbReference type="SUPFAM" id="SSF50965">
    <property type="entry name" value="Galactose oxidase, central domain"/>
    <property type="match status" value="1"/>
</dbReference>
<dbReference type="Pfam" id="PF07250">
    <property type="entry name" value="Glyoxal_oxid_N"/>
    <property type="match status" value="1"/>
</dbReference>
<dbReference type="InterPro" id="IPR013783">
    <property type="entry name" value="Ig-like_fold"/>
</dbReference>
<evidence type="ECO:0000313" key="5">
    <source>
        <dbReference type="Proteomes" id="UP000242875"/>
    </source>
</evidence>
<reference evidence="4 5" key="1">
    <citation type="journal article" date="2017" name="Mycologia">
        <title>Bifiguratus adelaidae, gen. et sp. nov., a new member of Mucoromycotina in endophytic and soil-dwelling habitats.</title>
        <authorList>
            <person name="Torres-Cruz T.J."/>
            <person name="Billingsley Tobias T.L."/>
            <person name="Almatruk M."/>
            <person name="Hesse C."/>
            <person name="Kuske C.R."/>
            <person name="Desiro A."/>
            <person name="Benucci G.M."/>
            <person name="Bonito G."/>
            <person name="Stajich J.E."/>
            <person name="Dunlap C."/>
            <person name="Arnold A.E."/>
            <person name="Porras-Alfaro A."/>
        </authorList>
    </citation>
    <scope>NUCLEOTIDE SEQUENCE [LARGE SCALE GENOMIC DNA]</scope>
    <source>
        <strain evidence="4 5">AZ0501</strain>
    </source>
</reference>
<evidence type="ECO:0000259" key="3">
    <source>
        <dbReference type="Pfam" id="PF09118"/>
    </source>
</evidence>
<dbReference type="InterPro" id="IPR014756">
    <property type="entry name" value="Ig_E-set"/>
</dbReference>
<dbReference type="Gene3D" id="2.130.10.80">
    <property type="entry name" value="Galactose oxidase/kelch, beta-propeller"/>
    <property type="match status" value="1"/>
</dbReference>
<evidence type="ECO:0000313" key="4">
    <source>
        <dbReference type="EMBL" id="OZJ03658.1"/>
    </source>
</evidence>
<dbReference type="EMBL" id="MVBO01000074">
    <property type="protein sequence ID" value="OZJ03658.1"/>
    <property type="molecule type" value="Genomic_DNA"/>
</dbReference>
<dbReference type="Gene3D" id="2.60.40.10">
    <property type="entry name" value="Immunoglobulins"/>
    <property type="match status" value="1"/>
</dbReference>
<dbReference type="Proteomes" id="UP000242875">
    <property type="component" value="Unassembled WGS sequence"/>
</dbReference>
<dbReference type="InterPro" id="IPR037293">
    <property type="entry name" value="Gal_Oxidase_central_sf"/>
</dbReference>
<feature type="non-terminal residue" evidence="4">
    <location>
        <position position="1"/>
    </location>
</feature>
<feature type="domain" description="Galactose oxidase-like Early set" evidence="3">
    <location>
        <begin position="160"/>
        <end position="257"/>
    </location>
</feature>
<dbReference type="AlphaFoldDB" id="A0A261XZB6"/>
<comment type="caution">
    <text evidence="4">The sequence shown here is derived from an EMBL/GenBank/DDBJ whole genome shotgun (WGS) entry which is preliminary data.</text>
</comment>
<dbReference type="CDD" id="cd02851">
    <property type="entry name" value="E_set_GO_C"/>
    <property type="match status" value="1"/>
</dbReference>